<name>A0ACD0NYB6_9BASI</name>
<sequence length="435" mass="46801">MAATKVATLHPHHNPLNSQSSPFDEFLNLPPSPQLSHPSPSPLALSPPQTQSSAPSISKLATSSHHGSSIAASSSPPPPGSSPESLFRYYLAAELRKAGTNPDDALLDKYVKNHFDSLFKTKPLARSSASTIQVGGSNADPKRPATLSAPSQTPVFDQPDLISEQDVLVATDDPALQELQATSSPSLSAMSARSFTPLATPPMEELNADQLFPRAFKHSSPSLEVSTFNPMSFASTSNDVIQASNANQQPIPQPGTQQQHQPSSIDPHLVELTSVHQPFSMSRMAPLYGNPDSSKYSRNHRHSTTSDAMSEDSGDDAGEDEDDKSKLAHLVNASGSQSLSTSQFMPFKPMRLGTTAAPSEATKPTKAAASETKPVSKIISSANDLKPNPEEYKKLSSKEKRQLRNKISARNFRTRRKGKPRHHPPSSTNKHGSRC</sequence>
<organism evidence="1 2">
    <name type="scientific">Violaceomyces palustris</name>
    <dbReference type="NCBI Taxonomy" id="1673888"/>
    <lineage>
        <taxon>Eukaryota</taxon>
        <taxon>Fungi</taxon>
        <taxon>Dikarya</taxon>
        <taxon>Basidiomycota</taxon>
        <taxon>Ustilaginomycotina</taxon>
        <taxon>Ustilaginomycetes</taxon>
        <taxon>Violaceomycetales</taxon>
        <taxon>Violaceomycetaceae</taxon>
        <taxon>Violaceomyces</taxon>
    </lineage>
</organism>
<gene>
    <name evidence="1" type="ORF">IE53DRAFT_81292</name>
</gene>
<dbReference type="EMBL" id="KZ819903">
    <property type="protein sequence ID" value="PWN50730.1"/>
    <property type="molecule type" value="Genomic_DNA"/>
</dbReference>
<reference evidence="1 2" key="1">
    <citation type="journal article" date="2018" name="Mol. Biol. Evol.">
        <title>Broad Genomic Sampling Reveals a Smut Pathogenic Ancestry of the Fungal Clade Ustilaginomycotina.</title>
        <authorList>
            <person name="Kijpornyongpan T."/>
            <person name="Mondo S.J."/>
            <person name="Barry K."/>
            <person name="Sandor L."/>
            <person name="Lee J."/>
            <person name="Lipzen A."/>
            <person name="Pangilinan J."/>
            <person name="LaButti K."/>
            <person name="Hainaut M."/>
            <person name="Henrissat B."/>
            <person name="Grigoriev I.V."/>
            <person name="Spatafora J.W."/>
            <person name="Aime M.C."/>
        </authorList>
    </citation>
    <scope>NUCLEOTIDE SEQUENCE [LARGE SCALE GENOMIC DNA]</scope>
    <source>
        <strain evidence="1 2">SA 807</strain>
    </source>
</reference>
<dbReference type="Proteomes" id="UP000245626">
    <property type="component" value="Unassembled WGS sequence"/>
</dbReference>
<evidence type="ECO:0000313" key="2">
    <source>
        <dbReference type="Proteomes" id="UP000245626"/>
    </source>
</evidence>
<accession>A0ACD0NYB6</accession>
<protein>
    <submittedName>
        <fullName evidence="1">Uncharacterized protein</fullName>
    </submittedName>
</protein>
<proteinExistence type="predicted"/>
<keyword evidence="2" id="KW-1185">Reference proteome</keyword>
<evidence type="ECO:0000313" key="1">
    <source>
        <dbReference type="EMBL" id="PWN50730.1"/>
    </source>
</evidence>